<name>A0A941GPW8_9CHRO</name>
<feature type="compositionally biased region" description="Basic and acidic residues" evidence="1">
    <location>
        <begin position="12"/>
        <end position="24"/>
    </location>
</feature>
<evidence type="ECO:0000313" key="2">
    <source>
        <dbReference type="EMBL" id="MBR8827692.1"/>
    </source>
</evidence>
<evidence type="ECO:0000256" key="1">
    <source>
        <dbReference type="SAM" id="MobiDB-lite"/>
    </source>
</evidence>
<feature type="region of interest" description="Disordered" evidence="1">
    <location>
        <begin position="1"/>
        <end position="30"/>
    </location>
</feature>
<reference evidence="2" key="1">
    <citation type="submission" date="2021-02" db="EMBL/GenBank/DDBJ databases">
        <title>Metagenome analyses of Stigonema ocellatum DSM 106950, Chlorogloea purpurea SAG 13.99 and Gomphosphaeria aponina DSM 107014.</title>
        <authorList>
            <person name="Marter P."/>
            <person name="Huang S."/>
        </authorList>
    </citation>
    <scope>NUCLEOTIDE SEQUENCE</scope>
    <source>
        <strain evidence="2">JP213</strain>
    </source>
</reference>
<protein>
    <submittedName>
        <fullName evidence="2">Uncharacterized protein</fullName>
    </submittedName>
</protein>
<gene>
    <name evidence="2" type="ORF">DSM107014_07250</name>
</gene>
<organism evidence="2 3">
    <name type="scientific">Gomphosphaeria aponina SAG 52.96 = DSM 107014</name>
    <dbReference type="NCBI Taxonomy" id="1521640"/>
    <lineage>
        <taxon>Bacteria</taxon>
        <taxon>Bacillati</taxon>
        <taxon>Cyanobacteriota</taxon>
        <taxon>Cyanophyceae</taxon>
        <taxon>Oscillatoriophycideae</taxon>
        <taxon>Chroococcales</taxon>
        <taxon>Gomphosphaeriaceae</taxon>
        <taxon>Gomphosphaeria</taxon>
    </lineage>
</organism>
<sequence>MTLPESIIETWQEAKKKSKPKEPKPATNPRLFLNRSIEPLPSAAIMMSTG</sequence>
<dbReference type="AlphaFoldDB" id="A0A941GPW8"/>
<dbReference type="Proteomes" id="UP000767446">
    <property type="component" value="Unassembled WGS sequence"/>
</dbReference>
<accession>A0A941GPW8</accession>
<proteinExistence type="predicted"/>
<evidence type="ECO:0000313" key="3">
    <source>
        <dbReference type="Proteomes" id="UP000767446"/>
    </source>
</evidence>
<comment type="caution">
    <text evidence="2">The sequence shown here is derived from an EMBL/GenBank/DDBJ whole genome shotgun (WGS) entry which is preliminary data.</text>
</comment>
<dbReference type="EMBL" id="JADQBC010000040">
    <property type="protein sequence ID" value="MBR8827692.1"/>
    <property type="molecule type" value="Genomic_DNA"/>
</dbReference>